<reference evidence="6" key="1">
    <citation type="submission" date="2017-08" db="EMBL/GenBank/DDBJ databases">
        <title>A dynamic microbial community with high functional redundancy inhabits the cold, oxic subseafloor aquifer.</title>
        <authorList>
            <person name="Tully B.J."/>
            <person name="Wheat C.G."/>
            <person name="Glazer B.T."/>
            <person name="Huber J.A."/>
        </authorList>
    </citation>
    <scope>NUCLEOTIDE SEQUENCE [LARGE SCALE GENOMIC DNA]</scope>
</reference>
<evidence type="ECO:0000259" key="4">
    <source>
        <dbReference type="Pfam" id="PF04234"/>
    </source>
</evidence>
<dbReference type="InterPro" id="IPR014756">
    <property type="entry name" value="Ig_E-set"/>
</dbReference>
<comment type="caution">
    <text evidence="5">The sequence shown here is derived from an EMBL/GenBank/DDBJ whole genome shotgun (WGS) entry which is preliminary data.</text>
</comment>
<organism evidence="5 6">
    <name type="scientific">SAR86 cluster bacterium</name>
    <dbReference type="NCBI Taxonomy" id="2030880"/>
    <lineage>
        <taxon>Bacteria</taxon>
        <taxon>Pseudomonadati</taxon>
        <taxon>Pseudomonadota</taxon>
        <taxon>Gammaproteobacteria</taxon>
        <taxon>SAR86 cluster</taxon>
    </lineage>
</organism>
<feature type="signal peptide" evidence="3">
    <location>
        <begin position="1"/>
        <end position="24"/>
    </location>
</feature>
<dbReference type="GO" id="GO:0046688">
    <property type="term" value="P:response to copper ion"/>
    <property type="evidence" value="ECO:0007669"/>
    <property type="project" value="InterPro"/>
</dbReference>
<sequence length="129" mass="13886">MPGNRRFNSLLALFVLAASLAGCAGSSTDYSPFLRAEPAADSVLSRAPRNLRLFYEAVPDVPNSSLTLTGPDGNYDLRGFHTMGSDDLMIEITNPSIPDGDYVVDWSAVVGEGSTVYDGSYRFSVVTDR</sequence>
<keyword evidence="2" id="KW-0186">Copper</keyword>
<dbReference type="PROSITE" id="PS51257">
    <property type="entry name" value="PROKAR_LIPOPROTEIN"/>
    <property type="match status" value="1"/>
</dbReference>
<evidence type="ECO:0000313" key="6">
    <source>
        <dbReference type="Proteomes" id="UP000218767"/>
    </source>
</evidence>
<proteinExistence type="predicted"/>
<evidence type="ECO:0000256" key="3">
    <source>
        <dbReference type="SAM" id="SignalP"/>
    </source>
</evidence>
<dbReference type="GO" id="GO:0005507">
    <property type="term" value="F:copper ion binding"/>
    <property type="evidence" value="ECO:0007669"/>
    <property type="project" value="InterPro"/>
</dbReference>
<accession>A0A2A4X356</accession>
<gene>
    <name evidence="5" type="ORF">COB20_09265</name>
</gene>
<dbReference type="AlphaFoldDB" id="A0A2A4X356"/>
<dbReference type="Pfam" id="PF04234">
    <property type="entry name" value="CopC"/>
    <property type="match status" value="1"/>
</dbReference>
<dbReference type="Proteomes" id="UP000218767">
    <property type="component" value="Unassembled WGS sequence"/>
</dbReference>
<dbReference type="GO" id="GO:0042597">
    <property type="term" value="C:periplasmic space"/>
    <property type="evidence" value="ECO:0007669"/>
    <property type="project" value="InterPro"/>
</dbReference>
<evidence type="ECO:0000256" key="1">
    <source>
        <dbReference type="ARBA" id="ARBA00022729"/>
    </source>
</evidence>
<evidence type="ECO:0000313" key="5">
    <source>
        <dbReference type="EMBL" id="PCI76990.1"/>
    </source>
</evidence>
<dbReference type="Gene3D" id="2.60.40.1220">
    <property type="match status" value="1"/>
</dbReference>
<dbReference type="SUPFAM" id="SSF81296">
    <property type="entry name" value="E set domains"/>
    <property type="match status" value="1"/>
</dbReference>
<dbReference type="EMBL" id="NVUL01000050">
    <property type="protein sequence ID" value="PCI76990.1"/>
    <property type="molecule type" value="Genomic_DNA"/>
</dbReference>
<feature type="chain" id="PRO_5012765893" description="CopC domain-containing protein" evidence="3">
    <location>
        <begin position="25"/>
        <end position="129"/>
    </location>
</feature>
<dbReference type="InterPro" id="IPR007348">
    <property type="entry name" value="CopC_dom"/>
</dbReference>
<name>A0A2A4X356_9GAMM</name>
<feature type="domain" description="CopC" evidence="4">
    <location>
        <begin position="35"/>
        <end position="125"/>
    </location>
</feature>
<evidence type="ECO:0000256" key="2">
    <source>
        <dbReference type="ARBA" id="ARBA00023008"/>
    </source>
</evidence>
<dbReference type="InterPro" id="IPR014755">
    <property type="entry name" value="Cu-Rt/internalin_Ig-like"/>
</dbReference>
<keyword evidence="1 3" id="KW-0732">Signal</keyword>
<protein>
    <recommendedName>
        <fullName evidence="4">CopC domain-containing protein</fullName>
    </recommendedName>
</protein>